<dbReference type="InterPro" id="IPR056884">
    <property type="entry name" value="NPHP3-like_N"/>
</dbReference>
<name>A0AA39J9X9_ARMTA</name>
<keyword evidence="5" id="KW-1185">Reference proteome</keyword>
<dbReference type="SMART" id="SM00248">
    <property type="entry name" value="ANK"/>
    <property type="match status" value="3"/>
</dbReference>
<evidence type="ECO:0000313" key="5">
    <source>
        <dbReference type="Proteomes" id="UP001175211"/>
    </source>
</evidence>
<evidence type="ECO:0000259" key="3">
    <source>
        <dbReference type="Pfam" id="PF24883"/>
    </source>
</evidence>
<comment type="caution">
    <text evidence="4">The sequence shown here is derived from an EMBL/GenBank/DDBJ whole genome shotgun (WGS) entry which is preliminary data.</text>
</comment>
<proteinExistence type="predicted"/>
<dbReference type="Pfam" id="PF12796">
    <property type="entry name" value="Ank_2"/>
    <property type="match status" value="1"/>
</dbReference>
<dbReference type="InterPro" id="IPR027417">
    <property type="entry name" value="P-loop_NTPase"/>
</dbReference>
<dbReference type="Gene3D" id="1.25.40.20">
    <property type="entry name" value="Ankyrin repeat-containing domain"/>
    <property type="match status" value="1"/>
</dbReference>
<dbReference type="Pfam" id="PF24883">
    <property type="entry name" value="NPHP3_N"/>
    <property type="match status" value="1"/>
</dbReference>
<keyword evidence="2" id="KW-0040">ANK repeat</keyword>
<organism evidence="4 5">
    <name type="scientific">Armillaria tabescens</name>
    <name type="common">Ringless honey mushroom</name>
    <name type="synonym">Agaricus tabescens</name>
    <dbReference type="NCBI Taxonomy" id="1929756"/>
    <lineage>
        <taxon>Eukaryota</taxon>
        <taxon>Fungi</taxon>
        <taxon>Dikarya</taxon>
        <taxon>Basidiomycota</taxon>
        <taxon>Agaricomycotina</taxon>
        <taxon>Agaricomycetes</taxon>
        <taxon>Agaricomycetidae</taxon>
        <taxon>Agaricales</taxon>
        <taxon>Marasmiineae</taxon>
        <taxon>Physalacriaceae</taxon>
        <taxon>Desarmillaria</taxon>
    </lineage>
</organism>
<dbReference type="PANTHER" id="PTHR10039:SF15">
    <property type="entry name" value="NACHT DOMAIN-CONTAINING PROTEIN"/>
    <property type="match status" value="1"/>
</dbReference>
<dbReference type="Gene3D" id="3.40.50.300">
    <property type="entry name" value="P-loop containing nucleotide triphosphate hydrolases"/>
    <property type="match status" value="1"/>
</dbReference>
<dbReference type="Proteomes" id="UP001175211">
    <property type="component" value="Unassembled WGS sequence"/>
</dbReference>
<feature type="repeat" description="ANK" evidence="2">
    <location>
        <begin position="752"/>
        <end position="785"/>
    </location>
</feature>
<protein>
    <recommendedName>
        <fullName evidence="3">Nephrocystin 3-like N-terminal domain-containing protein</fullName>
    </recommendedName>
</protein>
<dbReference type="AlphaFoldDB" id="A0AA39J9X9"/>
<reference evidence="4" key="1">
    <citation type="submission" date="2023-06" db="EMBL/GenBank/DDBJ databases">
        <authorList>
            <consortium name="Lawrence Berkeley National Laboratory"/>
            <person name="Ahrendt S."/>
            <person name="Sahu N."/>
            <person name="Indic B."/>
            <person name="Wong-Bajracharya J."/>
            <person name="Merenyi Z."/>
            <person name="Ke H.-M."/>
            <person name="Monk M."/>
            <person name="Kocsube S."/>
            <person name="Drula E."/>
            <person name="Lipzen A."/>
            <person name="Balint B."/>
            <person name="Henrissat B."/>
            <person name="Andreopoulos B."/>
            <person name="Martin F.M."/>
            <person name="Harder C.B."/>
            <person name="Rigling D."/>
            <person name="Ford K.L."/>
            <person name="Foster G.D."/>
            <person name="Pangilinan J."/>
            <person name="Papanicolaou A."/>
            <person name="Barry K."/>
            <person name="LaButti K."/>
            <person name="Viragh M."/>
            <person name="Koriabine M."/>
            <person name="Yan M."/>
            <person name="Riley R."/>
            <person name="Champramary S."/>
            <person name="Plett K.L."/>
            <person name="Tsai I.J."/>
            <person name="Slot J."/>
            <person name="Sipos G."/>
            <person name="Plett J."/>
            <person name="Nagy L.G."/>
            <person name="Grigoriev I.V."/>
        </authorList>
    </citation>
    <scope>NUCLEOTIDE SEQUENCE</scope>
    <source>
        <strain evidence="4">CCBAS 213</strain>
    </source>
</reference>
<dbReference type="EMBL" id="JAUEPS010000092">
    <property type="protein sequence ID" value="KAK0438880.1"/>
    <property type="molecule type" value="Genomic_DNA"/>
</dbReference>
<evidence type="ECO:0000256" key="1">
    <source>
        <dbReference type="ARBA" id="ARBA00022737"/>
    </source>
</evidence>
<dbReference type="SUPFAM" id="SSF52540">
    <property type="entry name" value="P-loop containing nucleoside triphosphate hydrolases"/>
    <property type="match status" value="1"/>
</dbReference>
<dbReference type="PANTHER" id="PTHR10039">
    <property type="entry name" value="AMELOGENIN"/>
    <property type="match status" value="1"/>
</dbReference>
<dbReference type="RefSeq" id="XP_060323074.1">
    <property type="nucleotide sequence ID" value="XM_060478526.1"/>
</dbReference>
<accession>A0AA39J9X9</accession>
<dbReference type="PROSITE" id="PS50088">
    <property type="entry name" value="ANK_REPEAT"/>
    <property type="match status" value="1"/>
</dbReference>
<dbReference type="GeneID" id="85362074"/>
<dbReference type="SUPFAM" id="SSF48403">
    <property type="entry name" value="Ankyrin repeat"/>
    <property type="match status" value="1"/>
</dbReference>
<dbReference type="InterPro" id="IPR002110">
    <property type="entry name" value="Ankyrin_rpt"/>
</dbReference>
<keyword evidence="1" id="KW-0677">Repeat</keyword>
<sequence length="834" mass="93661">MADVALGIASSVTALNQSITTAIKCVKNVHDAPKEITQFLTELQYMEIYLSALGKLIKLSSQDDPWLETLQQLRGPLQELTELLRGLNRKLRSGSPGWKKGATRLLWSFTKQSVDDDLKRIERLKTSVMSAVQLNDVMLSHAIKDTVADVNGTVDVILMDDKAERVARWLTPLDYVTIQRAKLKERVGDTGEWFLESSEFKSWKDGSTESRTLWCPGGPGVGKTVLASIIVNSLQLPDYEETFVQKKTLVLNIFCDYRYANAQTVENVLRSLLKQRVQAHGLSDSIAFLYDNNTPLFLDNLTEVLAQELKSFDRVYIILDALDEFPENDGGQEKLINALRMLGSNTRLLVMSRDIPAIGSLFKTDTWLDIRATDEDIKTYIKTKFSSGRLSHHIKGRGDLREEILSGVTMKADGMFLLAGMHMDSLAETSNRKSLRDALTKLPGNIWEAYDNALERVNSQSEDRQELAHRVFGWIAFARRPLTVLELRYALAVEPGMTTLDLDNLHDEDFLGDVCAGLVVKDETYSEWEEFQLSGATMKFMHQTTREYFHDRRCAELFPRIQETITRTCLSYMSLDDFELPTDVDNADNDNVLCALAEKHPFLHYSSVHWGHHASGPVEHSIEDEIVAFLTDGVDSANRKKVANIFHKRTVSSEAPVPVQFAMDYGLLHIMDVLLSHGKYPCKEPLLLTAVQRGDLEMVKLLLDQDNVDPNALSPSSKQTPLLYAVEEQGHTHIVELLLQSGRVDVNSKGRNGWTPLMMAVSHGIIPTVEALLKHPGIDVLARDDDGKAAYTHACHSGPDNGGMVTLFKKYGCSAELDNYQPIYLTPVNYLRSQ</sequence>
<dbReference type="InterPro" id="IPR036770">
    <property type="entry name" value="Ankyrin_rpt-contain_sf"/>
</dbReference>
<evidence type="ECO:0000313" key="4">
    <source>
        <dbReference type="EMBL" id="KAK0438880.1"/>
    </source>
</evidence>
<evidence type="ECO:0000256" key="2">
    <source>
        <dbReference type="PROSITE-ProRule" id="PRU00023"/>
    </source>
</evidence>
<feature type="domain" description="Nephrocystin 3-like N-terminal" evidence="3">
    <location>
        <begin position="189"/>
        <end position="353"/>
    </location>
</feature>
<gene>
    <name evidence="4" type="ORF">EV420DRAFT_1651217</name>
</gene>